<evidence type="ECO:0000313" key="1">
    <source>
        <dbReference type="Proteomes" id="UP000694904"/>
    </source>
</evidence>
<reference evidence="1" key="2">
    <citation type="journal article" date="2016" name="G3 (Bethesda)">
        <title>Genome Evolution in Three Species of Cactophilic Drosophila.</title>
        <authorList>
            <person name="Sanchez-Flores A."/>
            <person name="Penazola F."/>
            <person name="Carpinteyro-Ponce J."/>
            <person name="Nazario-Yepiz N."/>
            <person name="Abreu-Goodger C."/>
            <person name="Machado C.A."/>
            <person name="Markow T.A."/>
        </authorList>
    </citation>
    <scope>NUCLEOTIDE SEQUENCE [LARGE SCALE GENOMIC DNA]</scope>
</reference>
<dbReference type="RefSeq" id="XP_017868754.1">
    <property type="nucleotide sequence ID" value="XM_018013265.1"/>
</dbReference>
<keyword evidence="1" id="KW-1185">Reference proteome</keyword>
<accession>A0ABM1PNG8</accession>
<reference evidence="1" key="1">
    <citation type="journal article" date="1997" name="Nucleic Acids Res.">
        <title>tRNAscan-SE: a program for improved detection of transfer RNA genes in genomic sequence.</title>
        <authorList>
            <person name="Lowe T.M."/>
            <person name="Eddy S.R."/>
        </authorList>
    </citation>
    <scope>NUCLEOTIDE SEQUENCE [LARGE SCALE GENOMIC DNA]</scope>
</reference>
<gene>
    <name evidence="2" type="primary">LOC108617460</name>
</gene>
<sequence length="147" mass="16456">MNKGTAEASNSRRHFVRPGRALFKVDVDVDVDDVWTVDVATFKAANQRPPKQTAEIFKCADSASPQPERRGDSQRLQRLTCEMTTQLISRSLHNHQTTFHVPLHNVCTLVRRCCAIFGQQQQHVLRSGPGRFCCCGCSCSCCCLFSP</sequence>
<dbReference type="GeneID" id="108617460"/>
<organism evidence="1 2">
    <name type="scientific">Drosophila arizonae</name>
    <name type="common">Fruit fly</name>
    <dbReference type="NCBI Taxonomy" id="7263"/>
    <lineage>
        <taxon>Eukaryota</taxon>
        <taxon>Metazoa</taxon>
        <taxon>Ecdysozoa</taxon>
        <taxon>Arthropoda</taxon>
        <taxon>Hexapoda</taxon>
        <taxon>Insecta</taxon>
        <taxon>Pterygota</taxon>
        <taxon>Neoptera</taxon>
        <taxon>Endopterygota</taxon>
        <taxon>Diptera</taxon>
        <taxon>Brachycera</taxon>
        <taxon>Muscomorpha</taxon>
        <taxon>Ephydroidea</taxon>
        <taxon>Drosophilidae</taxon>
        <taxon>Drosophila</taxon>
    </lineage>
</organism>
<proteinExistence type="predicted"/>
<name>A0ABM1PNG8_DROAR</name>
<evidence type="ECO:0000313" key="2">
    <source>
        <dbReference type="RefSeq" id="XP_017868754.1"/>
    </source>
</evidence>
<protein>
    <submittedName>
        <fullName evidence="2">Uncharacterized protein LOC108617460</fullName>
    </submittedName>
</protein>
<reference evidence="2" key="3">
    <citation type="submission" date="2025-08" db="UniProtKB">
        <authorList>
            <consortium name="RefSeq"/>
        </authorList>
    </citation>
    <scope>IDENTIFICATION</scope>
    <source>
        <tissue evidence="2">Whole organism</tissue>
    </source>
</reference>
<dbReference type="Proteomes" id="UP000694904">
    <property type="component" value="Chromosome 5"/>
</dbReference>